<dbReference type="AlphaFoldDB" id="A0A8H7IAH9"/>
<feature type="compositionally biased region" description="Gly residues" evidence="2">
    <location>
        <begin position="330"/>
        <end position="340"/>
    </location>
</feature>
<dbReference type="InterPro" id="IPR011600">
    <property type="entry name" value="Pept_C14_caspase"/>
</dbReference>
<evidence type="ECO:0000259" key="3">
    <source>
        <dbReference type="Pfam" id="PF00656"/>
    </source>
</evidence>
<comment type="similarity">
    <text evidence="1">Belongs to the peptidase C14B family.</text>
</comment>
<feature type="compositionally biased region" description="Low complexity" evidence="2">
    <location>
        <begin position="249"/>
        <end position="262"/>
    </location>
</feature>
<proteinExistence type="inferred from homology"/>
<dbReference type="EMBL" id="JACYCF010000013">
    <property type="protein sequence ID" value="KAF8753357.1"/>
    <property type="molecule type" value="Genomic_DNA"/>
</dbReference>
<evidence type="ECO:0000313" key="4">
    <source>
        <dbReference type="EMBL" id="KAF8753357.1"/>
    </source>
</evidence>
<comment type="caution">
    <text evidence="4">The sequence shown here is derived from an EMBL/GenBank/DDBJ whole genome shotgun (WGS) entry which is preliminary data.</text>
</comment>
<sequence>MSDAVETYKNTLESRDKAIRDSWVKTMEARLVREELQKCHKFEGVNHYQSCKELAEKYIDLLKDAKRQKAVPDWWVDWRLFNIRSCFRPRWKSTTSDRVTATGALMRCSGTDELILVIGTRPRALRVYVHSFGMGTQPSIVPIITCSALDHSRYLKSFRESQLTLRVHLSYTPTSINAYNVVEQSVPATFWPPPGQFGTSDIIIYVTMSLDTNMHPRLAHLSTEDTIRPTALRMGRQVDPLQISAARGPSNAPGYNPSYNPSYAPPSGPPPVPGNRPDHTYAPPSGPPPMPHRSSSGPGNGYPEQSELPGGAPINWNTQGGQGAMNSNANGGGGSPGAGPGAWYHGPPGGETGYGTGGPGHPGGAPSTGNAHMPPTGQQMYGPSQNNGPQMSFEYSMCTGKKKVLSIGINYFGQQGELRGCINDSNNLCEFLVRQFGYKQEDIVKLTDDAKNPNQMPTRENIQLRAMQWLVKDAHPNDSLFFHYSGHGGQTKDLDGDEADGYDEVIYPMDFEHAGHIVDDDMHAIMVKPLPAGCRLTAIFDSCHSGSALDLPYIYSTEGKIKEPNLLADAGQGLLNVGMSYARSDMGGVIKGIGSLLKTATGGQKKADEYARQTRTSPADVISWSGCKDSQTSADTVEGGEATGAMSYAFIEVLRQKPQQTYQELLNNIRDVLKSKYSQKPQLSSSHPMDTTILFIA</sequence>
<evidence type="ECO:0000313" key="5">
    <source>
        <dbReference type="Proteomes" id="UP000614334"/>
    </source>
</evidence>
<dbReference type="Gene3D" id="3.40.50.12660">
    <property type="match status" value="2"/>
</dbReference>
<reference evidence="4" key="1">
    <citation type="submission" date="2020-09" db="EMBL/GenBank/DDBJ databases">
        <title>Comparative genome analyses of four rice-infecting Rhizoctonia solani isolates reveal extensive enrichment of homogalacturonan modification genes.</title>
        <authorList>
            <person name="Lee D.-Y."/>
            <person name="Jeon J."/>
            <person name="Kim K.-T."/>
            <person name="Cheong K."/>
            <person name="Song H."/>
            <person name="Choi G."/>
            <person name="Ko J."/>
            <person name="Opiyo S.O."/>
            <person name="Zuo S."/>
            <person name="Madhav S."/>
            <person name="Lee Y.-H."/>
            <person name="Wang G.-L."/>
        </authorList>
    </citation>
    <scope>NUCLEOTIDE SEQUENCE</scope>
    <source>
        <strain evidence="4">AG1-IA B2</strain>
    </source>
</reference>
<dbReference type="PANTHER" id="PTHR48104">
    <property type="entry name" value="METACASPASE-4"/>
    <property type="match status" value="1"/>
</dbReference>
<dbReference type="GO" id="GO:0006508">
    <property type="term" value="P:proteolysis"/>
    <property type="evidence" value="ECO:0007669"/>
    <property type="project" value="InterPro"/>
</dbReference>
<dbReference type="GO" id="GO:0004197">
    <property type="term" value="F:cysteine-type endopeptidase activity"/>
    <property type="evidence" value="ECO:0007669"/>
    <property type="project" value="InterPro"/>
</dbReference>
<evidence type="ECO:0000256" key="1">
    <source>
        <dbReference type="ARBA" id="ARBA00009005"/>
    </source>
</evidence>
<feature type="domain" description="Peptidase C14 caspase" evidence="3">
    <location>
        <begin position="402"/>
        <end position="688"/>
    </location>
</feature>
<name>A0A8H7IAH9_9AGAM</name>
<organism evidence="4 5">
    <name type="scientific">Rhizoctonia solani</name>
    <dbReference type="NCBI Taxonomy" id="456999"/>
    <lineage>
        <taxon>Eukaryota</taxon>
        <taxon>Fungi</taxon>
        <taxon>Dikarya</taxon>
        <taxon>Basidiomycota</taxon>
        <taxon>Agaricomycotina</taxon>
        <taxon>Agaricomycetes</taxon>
        <taxon>Cantharellales</taxon>
        <taxon>Ceratobasidiaceae</taxon>
        <taxon>Rhizoctonia</taxon>
    </lineage>
</organism>
<dbReference type="Proteomes" id="UP000614334">
    <property type="component" value="Unassembled WGS sequence"/>
</dbReference>
<feature type="compositionally biased region" description="Gly residues" evidence="2">
    <location>
        <begin position="347"/>
        <end position="363"/>
    </location>
</feature>
<feature type="compositionally biased region" description="Pro residues" evidence="2">
    <location>
        <begin position="263"/>
        <end position="274"/>
    </location>
</feature>
<feature type="region of interest" description="Disordered" evidence="2">
    <location>
        <begin position="244"/>
        <end position="388"/>
    </location>
</feature>
<protein>
    <submittedName>
        <fullName evidence="4">Peptidase C14</fullName>
    </submittedName>
</protein>
<dbReference type="PANTHER" id="PTHR48104:SF30">
    <property type="entry name" value="METACASPASE-1"/>
    <property type="match status" value="1"/>
</dbReference>
<feature type="compositionally biased region" description="Polar residues" evidence="2">
    <location>
        <begin position="376"/>
        <end position="388"/>
    </location>
</feature>
<dbReference type="GO" id="GO:0005737">
    <property type="term" value="C:cytoplasm"/>
    <property type="evidence" value="ECO:0007669"/>
    <property type="project" value="TreeGrafter"/>
</dbReference>
<gene>
    <name evidence="4" type="ORF">RHS01_06951</name>
</gene>
<evidence type="ECO:0000256" key="2">
    <source>
        <dbReference type="SAM" id="MobiDB-lite"/>
    </source>
</evidence>
<dbReference type="Pfam" id="PF00656">
    <property type="entry name" value="Peptidase_C14"/>
    <property type="match status" value="1"/>
</dbReference>
<accession>A0A8H7IAH9</accession>
<dbReference type="InterPro" id="IPR050452">
    <property type="entry name" value="Metacaspase"/>
</dbReference>